<dbReference type="GO" id="GO:0007059">
    <property type="term" value="P:chromosome segregation"/>
    <property type="evidence" value="ECO:0007669"/>
    <property type="project" value="UniProtKB-KW"/>
</dbReference>
<dbReference type="SMART" id="SM00129">
    <property type="entry name" value="KISc"/>
    <property type="match status" value="1"/>
</dbReference>
<feature type="compositionally biased region" description="Acidic residues" evidence="15">
    <location>
        <begin position="441"/>
        <end position="456"/>
    </location>
</feature>
<feature type="compositionally biased region" description="Basic and acidic residues" evidence="15">
    <location>
        <begin position="998"/>
        <end position="1009"/>
    </location>
</feature>
<keyword evidence="12" id="KW-0131">Cell cycle</keyword>
<keyword evidence="8 14" id="KW-0067">ATP-binding</keyword>
<dbReference type="PROSITE" id="PS50067">
    <property type="entry name" value="KINESIN_MOTOR_2"/>
    <property type="match status" value="1"/>
</dbReference>
<keyword evidence="2" id="KW-0963">Cytoplasm</keyword>
<evidence type="ECO:0000313" key="18">
    <source>
        <dbReference type="Proteomes" id="UP000005205"/>
    </source>
</evidence>
<feature type="compositionally biased region" description="Low complexity" evidence="15">
    <location>
        <begin position="558"/>
        <end position="577"/>
    </location>
</feature>
<evidence type="ECO:0000313" key="17">
    <source>
        <dbReference type="EnsemblMetazoa" id="XP_012057225.1"/>
    </source>
</evidence>
<protein>
    <recommendedName>
        <fullName evidence="16">Kinesin motor domain-containing protein</fullName>
    </recommendedName>
</protein>
<dbReference type="PRINTS" id="PR00380">
    <property type="entry name" value="KINESINHEAVY"/>
</dbReference>
<keyword evidence="4" id="KW-0493">Microtubule</keyword>
<dbReference type="GO" id="GO:0005524">
    <property type="term" value="F:ATP binding"/>
    <property type="evidence" value="ECO:0007669"/>
    <property type="project" value="UniProtKB-UniRule"/>
</dbReference>
<evidence type="ECO:0000256" key="1">
    <source>
        <dbReference type="ARBA" id="ARBA00004647"/>
    </source>
</evidence>
<keyword evidence="11" id="KW-0206">Cytoskeleton</keyword>
<dbReference type="GO" id="GO:0008017">
    <property type="term" value="F:microtubule binding"/>
    <property type="evidence" value="ECO:0007669"/>
    <property type="project" value="InterPro"/>
</dbReference>
<dbReference type="OrthoDB" id="3176171at2759"/>
<feature type="region of interest" description="Disordered" evidence="15">
    <location>
        <begin position="216"/>
        <end position="242"/>
    </location>
</feature>
<feature type="region of interest" description="Disordered" evidence="15">
    <location>
        <begin position="596"/>
        <end position="615"/>
    </location>
</feature>
<feature type="region of interest" description="Disordered" evidence="15">
    <location>
        <begin position="160"/>
        <end position="189"/>
    </location>
</feature>
<keyword evidence="3" id="KW-0132">Cell division</keyword>
<proteinExistence type="inferred from homology"/>
<reference evidence="18" key="1">
    <citation type="journal article" date="2011" name="PLoS Genet.">
        <title>The genome sequence of the leaf-cutter ant Atta cephalotes reveals insights into its obligate symbiotic lifestyle.</title>
        <authorList>
            <person name="Suen G."/>
            <person name="Teiling C."/>
            <person name="Li L."/>
            <person name="Holt C."/>
            <person name="Abouheif E."/>
            <person name="Bornberg-Bauer E."/>
            <person name="Bouffard P."/>
            <person name="Caldera E.J."/>
            <person name="Cash E."/>
            <person name="Cavanaugh A."/>
            <person name="Denas O."/>
            <person name="Elhaik E."/>
            <person name="Fave M.J."/>
            <person name="Gadau J."/>
            <person name="Gibson J.D."/>
            <person name="Graur D."/>
            <person name="Grubbs K.J."/>
            <person name="Hagen D.E."/>
            <person name="Harkins T.T."/>
            <person name="Helmkampf M."/>
            <person name="Hu H."/>
            <person name="Johnson B.R."/>
            <person name="Kim J."/>
            <person name="Marsh S.E."/>
            <person name="Moeller J.A."/>
            <person name="Munoz-Torres M.C."/>
            <person name="Murphy M.C."/>
            <person name="Naughton M.C."/>
            <person name="Nigam S."/>
            <person name="Overson R."/>
            <person name="Rajakumar R."/>
            <person name="Reese J.T."/>
            <person name="Scott J.J."/>
            <person name="Smith C.R."/>
            <person name="Tao S."/>
            <person name="Tsutsui N.D."/>
            <person name="Viljakainen L."/>
            <person name="Wissler L."/>
            <person name="Yandell M.D."/>
            <person name="Zimmer F."/>
            <person name="Taylor J."/>
            <person name="Slater S.C."/>
            <person name="Clifton S.W."/>
            <person name="Warren W.C."/>
            <person name="Elsik C.G."/>
            <person name="Smith C.D."/>
            <person name="Weinstock G.M."/>
            <person name="Gerardo N.M."/>
            <person name="Currie C.R."/>
        </authorList>
    </citation>
    <scope>NUCLEOTIDE SEQUENCE [LARGE SCALE GENOMIC DNA]</scope>
</reference>
<evidence type="ECO:0000256" key="11">
    <source>
        <dbReference type="ARBA" id="ARBA00023212"/>
    </source>
</evidence>
<comment type="subcellular location">
    <subcellularLocation>
        <location evidence="1">Cytoplasm</location>
        <location evidence="1">Cytoskeleton</location>
        <location evidence="1">Spindle pole</location>
    </subcellularLocation>
</comment>
<dbReference type="FunCoup" id="A0A158NI67">
    <property type="interactions" value="789"/>
</dbReference>
<dbReference type="GO" id="GO:0000922">
    <property type="term" value="C:spindle pole"/>
    <property type="evidence" value="ECO:0007669"/>
    <property type="project" value="UniProtKB-SubCell"/>
</dbReference>
<dbReference type="Pfam" id="PF22923">
    <property type="entry name" value="KIF2A-like_1st"/>
    <property type="match status" value="1"/>
</dbReference>
<feature type="domain" description="Kinesin motor" evidence="16">
    <location>
        <begin position="654"/>
        <end position="986"/>
    </location>
</feature>
<dbReference type="InterPro" id="IPR027640">
    <property type="entry name" value="Kinesin-like_fam"/>
</dbReference>
<evidence type="ECO:0000256" key="10">
    <source>
        <dbReference type="ARBA" id="ARBA00023175"/>
    </source>
</evidence>
<comment type="similarity">
    <text evidence="13">Belongs to the TRAFAC class myosin-kinesin ATPase superfamily. Kinesin family. KIN-13 subfamily.</text>
</comment>
<evidence type="ECO:0000256" key="6">
    <source>
        <dbReference type="ARBA" id="ARBA00022776"/>
    </source>
</evidence>
<dbReference type="KEGG" id="acep:105620334"/>
<dbReference type="PANTHER" id="PTHR47971">
    <property type="entry name" value="KINESIN-RELATED PROTEIN 6"/>
    <property type="match status" value="1"/>
</dbReference>
<dbReference type="PANTHER" id="PTHR47971:SF8">
    <property type="entry name" value="KINESIN-LIKE PROTEIN"/>
    <property type="match status" value="1"/>
</dbReference>
<accession>A0A158NI67</accession>
<dbReference type="Proteomes" id="UP000005205">
    <property type="component" value="Unassembled WGS sequence"/>
</dbReference>
<dbReference type="InterPro" id="IPR036961">
    <property type="entry name" value="Kinesin_motor_dom_sf"/>
</dbReference>
<evidence type="ECO:0000259" key="16">
    <source>
        <dbReference type="PROSITE" id="PS50067"/>
    </source>
</evidence>
<dbReference type="CDD" id="cd01367">
    <property type="entry name" value="KISc_KIF2_like"/>
    <property type="match status" value="1"/>
</dbReference>
<feature type="region of interest" description="Disordered" evidence="15">
    <location>
        <begin position="558"/>
        <end position="587"/>
    </location>
</feature>
<feature type="compositionally biased region" description="Basic residues" evidence="15">
    <location>
        <begin position="21"/>
        <end position="37"/>
    </location>
</feature>
<evidence type="ECO:0000256" key="3">
    <source>
        <dbReference type="ARBA" id="ARBA00022618"/>
    </source>
</evidence>
<evidence type="ECO:0000256" key="5">
    <source>
        <dbReference type="ARBA" id="ARBA00022741"/>
    </source>
</evidence>
<sequence length="1169" mass="132805">MDWLSLCVCGTKRNSIDRKIKKDGKRKKNKKSKKNSKQKGSCKELPFIVDEFLRKSQDEQSKEIAEKDWTNGEIVNYFNDCAKNQIASTDRIDPSEVNGSSSYQISDDHESFEKDSLKDSKTNAEFVRELCDIDYYDNAMLYSRNASAEKQVKCISDEKKHDKEADLDESIPRSVVSQEPEDSSWTSEIESRQDAVLESSFDKKFDERVSSRINFSDEKQEKSKTRIVPKKKGTNRNILPPIKGRSRAETCMDNEELQALEETNKFGFKRNLRDATSHERNEVRRKLNSCSFEVRPYEDEEGGKKERGGKTTKIRSEGSMIPRLASPLRQRMNSIKNDSDKSEIMENGRVHSAVVSGINLEQRTVTVEWFERGETKGKEVEIDAILALNRDLNQKMGPRNETICALPQAMKIGPRDDSMCALPQVMNNHMLASSKAREPDSSAEEDEGVDESENQEEGSLGRHGGHTTRNGLASATLPVRVTSRLSHSTRPSIPVKAGSNRQLSRPTGRPTNIMSSTTSVNGHGESVSGLTGRRELENIPPTPTTTVTQCLMTPVQNRQQKQAQQQQQQQQLQQQSQVENGRGRRSNVVKEVERLKKNREERRQRQAELKEEKEALMNLDPGNPNWEFLAMIREYQNSIEFRPLRETDAVEDHQITVCVRKRPLNKKEHVRKEIDVISVPSKDQMVVHEPKSKVDLTKYLENQIFRFDYAFDETCNNEIVYKYTAKPLVQTIFEGGMATCFAYGQTGSGKTHTMGGDFNGKTQDCKKGIYAMVAKDVFKCLKLAKYRPLNLVISASFFEIYSGKVFDLLADKEKLRVLEDGKQQVQIVGLTEKVVETCDEVLKLIQHGNSARTSGQTSANSNSSRSHAVFQIIARIPGTHKVHGKFSLIDLAGNERGADTSSANRQTRMEGAEINKSLLALKECIRALSRKGTHLPFRASKLTQVLRDSFIGEKSKTCMIAMISPGMSSCEHSLNTLRYADRVKELAATDPTEIKASPTDDDRGMKIEEQGNNSVLSDSDLAQLRSLNEGELSQDLYTFHEAVSALQMLEEEVLDTHKLVMDNTTKFLNDAHSVFSATHEVDYDQEDLRRKRTKFESPYLRSFSLRRRLIERKLFSDAYAQKWEQLLIQQRDILNAALDQVSQFRGQLLQEEQISQKMTRMRNISTRYN</sequence>
<dbReference type="InterPro" id="IPR019821">
    <property type="entry name" value="Kinesin_motor_CS"/>
</dbReference>
<feature type="region of interest" description="Disordered" evidence="15">
    <location>
        <begin position="992"/>
        <end position="1012"/>
    </location>
</feature>
<dbReference type="InParanoid" id="A0A158NI67"/>
<dbReference type="FunFam" id="3.40.850.10:FF:000012">
    <property type="entry name" value="Kinesin-like protein"/>
    <property type="match status" value="1"/>
</dbReference>
<dbReference type="PROSITE" id="PS00411">
    <property type="entry name" value="KINESIN_MOTOR_1"/>
    <property type="match status" value="1"/>
</dbReference>
<dbReference type="InterPro" id="IPR027417">
    <property type="entry name" value="P-loop_NTPase"/>
</dbReference>
<keyword evidence="5 14" id="KW-0547">Nucleotide-binding</keyword>
<dbReference type="InterPro" id="IPR001752">
    <property type="entry name" value="Kinesin_motor_dom"/>
</dbReference>
<feature type="region of interest" description="Disordered" evidence="15">
    <location>
        <begin position="18"/>
        <end position="43"/>
    </location>
</feature>
<dbReference type="STRING" id="12957.A0A158NI67"/>
<dbReference type="GO" id="GO:0007019">
    <property type="term" value="P:microtubule depolymerization"/>
    <property type="evidence" value="ECO:0007669"/>
    <property type="project" value="TreeGrafter"/>
</dbReference>
<dbReference type="GO" id="GO:0007018">
    <property type="term" value="P:microtubule-based movement"/>
    <property type="evidence" value="ECO:0007669"/>
    <property type="project" value="InterPro"/>
</dbReference>
<dbReference type="EnsemblMetazoa" id="XM_012201835.1">
    <property type="protein sequence ID" value="XP_012057225.1"/>
    <property type="gene ID" value="LOC105620334"/>
</dbReference>
<evidence type="ECO:0000256" key="2">
    <source>
        <dbReference type="ARBA" id="ARBA00022490"/>
    </source>
</evidence>
<reference evidence="17" key="2">
    <citation type="submission" date="2016-04" db="UniProtKB">
        <authorList>
            <consortium name="EnsemblMetazoa"/>
        </authorList>
    </citation>
    <scope>IDENTIFICATION</scope>
</reference>
<dbReference type="InterPro" id="IPR054473">
    <property type="entry name" value="KIF2A-like_N"/>
</dbReference>
<dbReference type="Gene3D" id="3.40.850.10">
    <property type="entry name" value="Kinesin motor domain"/>
    <property type="match status" value="1"/>
</dbReference>
<gene>
    <name evidence="17" type="primary">105620334</name>
</gene>
<evidence type="ECO:0000256" key="4">
    <source>
        <dbReference type="ARBA" id="ARBA00022701"/>
    </source>
</evidence>
<evidence type="ECO:0000256" key="12">
    <source>
        <dbReference type="ARBA" id="ARBA00023306"/>
    </source>
</evidence>
<feature type="compositionally biased region" description="Polar residues" evidence="15">
    <location>
        <begin position="499"/>
        <end position="521"/>
    </location>
</feature>
<keyword evidence="7" id="KW-0159">Chromosome partition</keyword>
<feature type="region of interest" description="Disordered" evidence="15">
    <location>
        <begin position="432"/>
        <end position="546"/>
    </location>
</feature>
<dbReference type="AlphaFoldDB" id="A0A158NI67"/>
<name>A0A158NI67_ATTCE</name>
<dbReference type="eggNOG" id="KOG0246">
    <property type="taxonomic scope" value="Eukaryota"/>
</dbReference>
<dbReference type="Pfam" id="PF00225">
    <property type="entry name" value="Kinesin"/>
    <property type="match status" value="1"/>
</dbReference>
<evidence type="ECO:0000256" key="15">
    <source>
        <dbReference type="SAM" id="MobiDB-lite"/>
    </source>
</evidence>
<keyword evidence="18" id="KW-1185">Reference proteome</keyword>
<evidence type="ECO:0000256" key="13">
    <source>
        <dbReference type="ARBA" id="ARBA00061030"/>
    </source>
</evidence>
<evidence type="ECO:0000256" key="8">
    <source>
        <dbReference type="ARBA" id="ARBA00022840"/>
    </source>
</evidence>
<evidence type="ECO:0000256" key="14">
    <source>
        <dbReference type="PROSITE-ProRule" id="PRU00283"/>
    </source>
</evidence>
<keyword evidence="9" id="KW-0175">Coiled coil</keyword>
<dbReference type="SUPFAM" id="SSF52540">
    <property type="entry name" value="P-loop containing nucleoside triphosphate hydrolases"/>
    <property type="match status" value="1"/>
</dbReference>
<evidence type="ECO:0000256" key="9">
    <source>
        <dbReference type="ARBA" id="ARBA00023054"/>
    </source>
</evidence>
<dbReference type="GO" id="GO:0003777">
    <property type="term" value="F:microtubule motor activity"/>
    <property type="evidence" value="ECO:0007669"/>
    <property type="project" value="InterPro"/>
</dbReference>
<keyword evidence="6" id="KW-0498">Mitosis</keyword>
<feature type="region of interest" description="Disordered" evidence="15">
    <location>
        <begin position="89"/>
        <end position="119"/>
    </location>
</feature>
<organism evidence="17 18">
    <name type="scientific">Atta cephalotes</name>
    <name type="common">Leafcutter ant</name>
    <dbReference type="NCBI Taxonomy" id="12957"/>
    <lineage>
        <taxon>Eukaryota</taxon>
        <taxon>Metazoa</taxon>
        <taxon>Ecdysozoa</taxon>
        <taxon>Arthropoda</taxon>
        <taxon>Hexapoda</taxon>
        <taxon>Insecta</taxon>
        <taxon>Pterygota</taxon>
        <taxon>Neoptera</taxon>
        <taxon>Endopterygota</taxon>
        <taxon>Hymenoptera</taxon>
        <taxon>Apocrita</taxon>
        <taxon>Aculeata</taxon>
        <taxon>Formicoidea</taxon>
        <taxon>Formicidae</taxon>
        <taxon>Myrmicinae</taxon>
        <taxon>Atta</taxon>
    </lineage>
</organism>
<feature type="compositionally biased region" description="Basic and acidic residues" evidence="15">
    <location>
        <begin position="106"/>
        <end position="119"/>
    </location>
</feature>
<feature type="binding site" evidence="14">
    <location>
        <begin position="744"/>
        <end position="751"/>
    </location>
    <ligand>
        <name>ATP</name>
        <dbReference type="ChEBI" id="CHEBI:30616"/>
    </ligand>
</feature>
<feature type="compositionally biased region" description="Basic residues" evidence="15">
    <location>
        <begin position="225"/>
        <end position="234"/>
    </location>
</feature>
<dbReference type="GO" id="GO:0005828">
    <property type="term" value="C:kinetochore microtubule"/>
    <property type="evidence" value="ECO:0007669"/>
    <property type="project" value="UniProtKB-ARBA"/>
</dbReference>
<keyword evidence="10 14" id="KW-0505">Motor protein</keyword>
<evidence type="ECO:0000256" key="7">
    <source>
        <dbReference type="ARBA" id="ARBA00022829"/>
    </source>
</evidence>
<dbReference type="GO" id="GO:0051301">
    <property type="term" value="P:cell division"/>
    <property type="evidence" value="ECO:0007669"/>
    <property type="project" value="UniProtKB-KW"/>
</dbReference>
<dbReference type="EMBL" id="ADTU01016350">
    <property type="status" value="NOT_ANNOTATED_CDS"/>
    <property type="molecule type" value="Genomic_DNA"/>
</dbReference>
<dbReference type="EMBL" id="ADTU01016351">
    <property type="status" value="NOT_ANNOTATED_CDS"/>
    <property type="molecule type" value="Genomic_DNA"/>
</dbReference>